<dbReference type="InterPro" id="IPR011335">
    <property type="entry name" value="Restrct_endonuc-II-like"/>
</dbReference>
<organism evidence="2 3">
    <name type="scientific">Ruminococcus albus</name>
    <dbReference type="NCBI Taxonomy" id="1264"/>
    <lineage>
        <taxon>Bacteria</taxon>
        <taxon>Bacillati</taxon>
        <taxon>Bacillota</taxon>
        <taxon>Clostridia</taxon>
        <taxon>Eubacteriales</taxon>
        <taxon>Oscillospiraceae</taxon>
        <taxon>Ruminococcus</taxon>
    </lineage>
</organism>
<dbReference type="GO" id="GO:0003677">
    <property type="term" value="F:DNA binding"/>
    <property type="evidence" value="ECO:0007669"/>
    <property type="project" value="InterPro"/>
</dbReference>
<proteinExistence type="predicted"/>
<keyword evidence="2" id="KW-0378">Hydrolase</keyword>
<reference evidence="2 3" key="1">
    <citation type="submission" date="2016-10" db="EMBL/GenBank/DDBJ databases">
        <authorList>
            <person name="de Groot N.N."/>
        </authorList>
    </citation>
    <scope>NUCLEOTIDE SEQUENCE [LARGE SCALE GENOMIC DNA]</scope>
    <source>
        <strain evidence="2 3">KH2T6</strain>
    </source>
</reference>
<dbReference type="GO" id="GO:0009307">
    <property type="term" value="P:DNA restriction-modification system"/>
    <property type="evidence" value="ECO:0007669"/>
    <property type="project" value="InterPro"/>
</dbReference>
<evidence type="ECO:0000313" key="3">
    <source>
        <dbReference type="Proteomes" id="UP000186015"/>
    </source>
</evidence>
<sequence>MKIVERPDYREFESYVIELFKNAGFNIEVSRGTASYDFIMSKDGIRYIVDVKYYRSNSIANSSLRNAAYRMMAFNHAIKEEFIIVVPTSCLVCENSIKVNDKIIYIWTIENLLFFANTYELKSKLAQFTDVSLEQLSPKPPLLSSVSEDYNALGSQEKIANEVESKCDEYIKIFQSGQQKDFTTYEKVCCEALMLLFEDHLCLWGTQKTSNDNLYRFDTVCRIRENITSAFWHFIEEYFNSKYIIFEYKNYSNPITQKEVYTTARYLYSKAFRNVAIIIAVEGNDTENSYKAAKGVLREEGKLIILLSNDDMVKMLKKKKDNEDPSDYLYDKLDNMMIELEK</sequence>
<evidence type="ECO:0000259" key="1">
    <source>
        <dbReference type="Pfam" id="PF04471"/>
    </source>
</evidence>
<name>A0A1H7P9R6_RUMAL</name>
<dbReference type="InterPro" id="IPR007560">
    <property type="entry name" value="Restrct_endonuc_IV_Mrr"/>
</dbReference>
<evidence type="ECO:0000313" key="2">
    <source>
        <dbReference type="EMBL" id="SEL32389.1"/>
    </source>
</evidence>
<dbReference type="AlphaFoldDB" id="A0A1H7P9R6"/>
<dbReference type="GO" id="GO:0004519">
    <property type="term" value="F:endonuclease activity"/>
    <property type="evidence" value="ECO:0007669"/>
    <property type="project" value="UniProtKB-KW"/>
</dbReference>
<dbReference type="SUPFAM" id="SSF52980">
    <property type="entry name" value="Restriction endonuclease-like"/>
    <property type="match status" value="1"/>
</dbReference>
<feature type="domain" description="Restriction endonuclease type IV Mrr" evidence="1">
    <location>
        <begin position="8"/>
        <end position="73"/>
    </location>
</feature>
<dbReference type="OrthoDB" id="6691177at2"/>
<accession>A0A1H7P9R6</accession>
<gene>
    <name evidence="2" type="ORF">SAMN05216469_1209</name>
</gene>
<dbReference type="Pfam" id="PF04471">
    <property type="entry name" value="Mrr_cat"/>
    <property type="match status" value="1"/>
</dbReference>
<dbReference type="Proteomes" id="UP000186015">
    <property type="component" value="Unassembled WGS sequence"/>
</dbReference>
<keyword evidence="2" id="KW-0540">Nuclease</keyword>
<dbReference type="RefSeq" id="WP_074835593.1">
    <property type="nucleotide sequence ID" value="NZ_FOAT01000020.1"/>
</dbReference>
<dbReference type="EMBL" id="FOAT01000020">
    <property type="protein sequence ID" value="SEL32389.1"/>
    <property type="molecule type" value="Genomic_DNA"/>
</dbReference>
<keyword evidence="2" id="KW-0255">Endonuclease</keyword>
<protein>
    <submittedName>
        <fullName evidence="2">Restriction endonuclease</fullName>
    </submittedName>
</protein>